<protein>
    <submittedName>
        <fullName evidence="1">Uncharacterized protein</fullName>
    </submittedName>
</protein>
<accession>A0A1H7YKX2</accession>
<keyword evidence="2" id="KW-1185">Reference proteome</keyword>
<name>A0A1H7YKX2_9BACT</name>
<reference evidence="1 2" key="1">
    <citation type="submission" date="2016-10" db="EMBL/GenBank/DDBJ databases">
        <authorList>
            <person name="de Groot N.N."/>
        </authorList>
    </citation>
    <scope>NUCLEOTIDE SEQUENCE [LARGE SCALE GENOMIC DNA]</scope>
    <source>
        <strain evidence="1 2">DSM 8423</strain>
    </source>
</reference>
<sequence length="79" mass="9326">MCMTQCPRCESSLKGEDERILSVYDHEPICMTCKSEEEKLPDYEEISRHMIGLGMIDTEMAYSMDPKGYFYHHFNAYRC</sequence>
<dbReference type="AlphaFoldDB" id="A0A1H7YKX2"/>
<evidence type="ECO:0000313" key="2">
    <source>
        <dbReference type="Proteomes" id="UP000198744"/>
    </source>
</evidence>
<proteinExistence type="predicted"/>
<dbReference type="Proteomes" id="UP000198744">
    <property type="component" value="Unassembled WGS sequence"/>
</dbReference>
<gene>
    <name evidence="1" type="ORF">SAMN04489760_1173</name>
</gene>
<organism evidence="1 2">
    <name type="scientific">Syntrophus gentianae</name>
    <dbReference type="NCBI Taxonomy" id="43775"/>
    <lineage>
        <taxon>Bacteria</taxon>
        <taxon>Pseudomonadati</taxon>
        <taxon>Thermodesulfobacteriota</taxon>
        <taxon>Syntrophia</taxon>
        <taxon>Syntrophales</taxon>
        <taxon>Syntrophaceae</taxon>
        <taxon>Syntrophus</taxon>
    </lineage>
</organism>
<dbReference type="EMBL" id="FOBS01000017">
    <property type="protein sequence ID" value="SEM46906.1"/>
    <property type="molecule type" value="Genomic_DNA"/>
</dbReference>
<evidence type="ECO:0000313" key="1">
    <source>
        <dbReference type="EMBL" id="SEM46906.1"/>
    </source>
</evidence>